<dbReference type="GO" id="GO:0004077">
    <property type="term" value="F:biotin--[biotin carboxyl-carrier protein] ligase activity"/>
    <property type="evidence" value="ECO:0007669"/>
    <property type="project" value="InterPro"/>
</dbReference>
<dbReference type="Proteomes" id="UP000245884">
    <property type="component" value="Unassembled WGS sequence"/>
</dbReference>
<dbReference type="InterPro" id="IPR045864">
    <property type="entry name" value="aa-tRNA-synth_II/BPL/LPL"/>
</dbReference>
<dbReference type="Gene3D" id="3.30.930.10">
    <property type="entry name" value="Bira Bifunctional Protein, Domain 2"/>
    <property type="match status" value="1"/>
</dbReference>
<name>A0A316URA1_9BASI</name>
<dbReference type="EMBL" id="KZ819667">
    <property type="protein sequence ID" value="PWN27839.1"/>
    <property type="molecule type" value="Genomic_DNA"/>
</dbReference>
<gene>
    <name evidence="4" type="ORF">BDZ90DRAFT_173286</name>
</gene>
<dbReference type="InterPro" id="IPR004143">
    <property type="entry name" value="BPL_LPL_catalytic"/>
</dbReference>
<keyword evidence="5" id="KW-1185">Reference proteome</keyword>
<dbReference type="Pfam" id="PF03099">
    <property type="entry name" value="BPL_LplA_LipB"/>
    <property type="match status" value="1"/>
</dbReference>
<accession>A0A316URA1</accession>
<dbReference type="SUPFAM" id="SSF55681">
    <property type="entry name" value="Class II aaRS and biotin synthetases"/>
    <property type="match status" value="1"/>
</dbReference>
<reference evidence="4 5" key="1">
    <citation type="journal article" date="2018" name="Mol. Biol. Evol.">
        <title>Broad Genomic Sampling Reveals a Smut Pathogenic Ancestry of the Fungal Clade Ustilaginomycotina.</title>
        <authorList>
            <person name="Kijpornyongpan T."/>
            <person name="Mondo S.J."/>
            <person name="Barry K."/>
            <person name="Sandor L."/>
            <person name="Lee J."/>
            <person name="Lipzen A."/>
            <person name="Pangilinan J."/>
            <person name="LaButti K."/>
            <person name="Hainaut M."/>
            <person name="Henrissat B."/>
            <person name="Grigoriev I.V."/>
            <person name="Spatafora J.W."/>
            <person name="Aime M.C."/>
        </authorList>
    </citation>
    <scope>NUCLEOTIDE SEQUENCE [LARGE SCALE GENOMIC DNA]</scope>
    <source>
        <strain evidence="4 5">MCA 5214</strain>
    </source>
</reference>
<dbReference type="InterPro" id="IPR019197">
    <property type="entry name" value="Biotin-prot_ligase_N"/>
</dbReference>
<dbReference type="STRING" id="1569628.A0A316URA1"/>
<dbReference type="AlphaFoldDB" id="A0A316URA1"/>
<dbReference type="OrthoDB" id="10250105at2759"/>
<protein>
    <recommendedName>
        <fullName evidence="3">BPL/LPL catalytic domain-containing protein</fullName>
    </recommendedName>
</protein>
<evidence type="ECO:0000259" key="3">
    <source>
        <dbReference type="PROSITE" id="PS51733"/>
    </source>
</evidence>
<feature type="domain" description="BPL/LPL catalytic" evidence="3">
    <location>
        <begin position="453"/>
        <end position="682"/>
    </location>
</feature>
<dbReference type="CDD" id="cd03144">
    <property type="entry name" value="GATase1_ScBLP_like"/>
    <property type="match status" value="1"/>
</dbReference>
<evidence type="ECO:0000313" key="4">
    <source>
        <dbReference type="EMBL" id="PWN27839.1"/>
    </source>
</evidence>
<dbReference type="PANTHER" id="PTHR12835:SF5">
    <property type="entry name" value="BIOTIN--PROTEIN LIGASE"/>
    <property type="match status" value="1"/>
</dbReference>
<dbReference type="Pfam" id="PF09825">
    <property type="entry name" value="BPL_N"/>
    <property type="match status" value="1"/>
</dbReference>
<dbReference type="RefSeq" id="XP_025362451.1">
    <property type="nucleotide sequence ID" value="XM_025503708.1"/>
</dbReference>
<dbReference type="InterPro" id="IPR004408">
    <property type="entry name" value="Biotin_CoA_COase_ligase"/>
</dbReference>
<dbReference type="GO" id="GO:0005737">
    <property type="term" value="C:cytoplasm"/>
    <property type="evidence" value="ECO:0007669"/>
    <property type="project" value="TreeGrafter"/>
</dbReference>
<evidence type="ECO:0000313" key="5">
    <source>
        <dbReference type="Proteomes" id="UP000245884"/>
    </source>
</evidence>
<organism evidence="4 5">
    <name type="scientific">Jaminaea rosea</name>
    <dbReference type="NCBI Taxonomy" id="1569628"/>
    <lineage>
        <taxon>Eukaryota</taxon>
        <taxon>Fungi</taxon>
        <taxon>Dikarya</taxon>
        <taxon>Basidiomycota</taxon>
        <taxon>Ustilaginomycotina</taxon>
        <taxon>Exobasidiomycetes</taxon>
        <taxon>Microstromatales</taxon>
        <taxon>Microstromatales incertae sedis</taxon>
        <taxon>Jaminaea</taxon>
    </lineage>
</organism>
<sequence length="796" mass="84844">MSNILVYSGPGVSTTALAHTRKALRDLCPSYDVRPTSAEELALQPWQANTCLVVIPGGRDLPYVAEFSKPRAREDGVEVTAQDAVRAWVAEDGGSFVGICAGAYFASSWCSFEEGSKMEVVGPRPGLEFYPGECRGTVYKGFVYESDAGARVVRLDAADGKRTAMHYNGGGAFMDAANQQGVTTLAKYPSDDHYIASPSYAGQAAVVHCQINSGQAILFGTHPEFSLLPGSRPVKLTAAPETLTTDGEANAANGAEHVATAHARELEQADVERRIFLAQCLEKLGLRVQVPLAIPPAASSSDLAAQGKLSLLILVGPPASLRTTLDILAQQAAQLSSSDPLPHIKTRSGQCATTSTGCDDSRLFSMRDANDTLHFYFGRGKTVAGEAAKICDEASYGDFADEETGEVDLHRVPKYVLTFPSEAGGTGEGSLNACPEAAICRHWDCEAYYRHLSETRQRLISSSSDHEPLGDVILYGERVTSTQTLLDKNPRLAAHLPSGFVAFATHQISGRGRGGNSWISPLGCLQFSLLLHVLPTSPLGATPMIVGPKLVFAQYLAGLAIVEAVRQGLGEEYAAVGRKIRLKWPNDIYAETSSDERSAFKHMGKSWAKMGGILVNSHYSSGNWQIVVGCGVNCLNPLPTTSLSALIDDHNAATGASLPHVTQEKLAGAVLASFERVWADFLACGGQWATPSGFGGPSLAQRYRDVWLHSDQPTLLTTVSPPQEVRIVGIAADTGMLRVVPASGPGARAGFSAGSTLSCDDDAAWSPSLRGRDDVWHLQPDGNSFDMLKNLIKVKA</sequence>
<dbReference type="PANTHER" id="PTHR12835">
    <property type="entry name" value="BIOTIN PROTEIN LIGASE"/>
    <property type="match status" value="1"/>
</dbReference>
<keyword evidence="2" id="KW-0436">Ligase</keyword>
<dbReference type="GeneID" id="37025531"/>
<proteinExistence type="inferred from homology"/>
<evidence type="ECO:0000256" key="2">
    <source>
        <dbReference type="ARBA" id="ARBA00022598"/>
    </source>
</evidence>
<dbReference type="CDD" id="cd16442">
    <property type="entry name" value="BPL"/>
    <property type="match status" value="1"/>
</dbReference>
<dbReference type="PROSITE" id="PS51733">
    <property type="entry name" value="BPL_LPL_CATALYTIC"/>
    <property type="match status" value="1"/>
</dbReference>
<comment type="similarity">
    <text evidence="1">Belongs to the biotin--protein ligase family.</text>
</comment>
<evidence type="ECO:0000256" key="1">
    <source>
        <dbReference type="ARBA" id="ARBA00009934"/>
    </source>
</evidence>